<keyword evidence="2" id="KW-0378">Hydrolase</keyword>
<evidence type="ECO:0000256" key="2">
    <source>
        <dbReference type="RuleBase" id="RU361156"/>
    </source>
</evidence>
<keyword evidence="2" id="KW-0121">Carboxypeptidase</keyword>
<dbReference type="InterPro" id="IPR018202">
    <property type="entry name" value="Ser_caboxypep_ser_AS"/>
</dbReference>
<keyword evidence="2" id="KW-0645">Protease</keyword>
<gene>
    <name evidence="3" type="ORF">PPAR1163_LOCUS7005</name>
</gene>
<feature type="signal peptide" evidence="2">
    <location>
        <begin position="1"/>
        <end position="32"/>
    </location>
</feature>
<dbReference type="AlphaFoldDB" id="A0A7S1XNW1"/>
<name>A0A7S1XNW1_9STRA</name>
<proteinExistence type="inferred from homology"/>
<dbReference type="PRINTS" id="PR00724">
    <property type="entry name" value="CRBOXYPTASEC"/>
</dbReference>
<dbReference type="PROSITE" id="PS00131">
    <property type="entry name" value="CARBOXYPEPT_SER_SER"/>
    <property type="match status" value="1"/>
</dbReference>
<reference evidence="3" key="1">
    <citation type="submission" date="2021-01" db="EMBL/GenBank/DDBJ databases">
        <authorList>
            <person name="Corre E."/>
            <person name="Pelletier E."/>
            <person name="Niang G."/>
            <person name="Scheremetjew M."/>
            <person name="Finn R."/>
            <person name="Kale V."/>
            <person name="Holt S."/>
            <person name="Cochrane G."/>
            <person name="Meng A."/>
            <person name="Brown T."/>
            <person name="Cohen L."/>
        </authorList>
    </citation>
    <scope>NUCLEOTIDE SEQUENCE</scope>
    <source>
        <strain evidence="3">CCMP2877</strain>
    </source>
</reference>
<dbReference type="Pfam" id="PF00450">
    <property type="entry name" value="Peptidase_S10"/>
    <property type="match status" value="1"/>
</dbReference>
<dbReference type="PANTHER" id="PTHR11802">
    <property type="entry name" value="SERINE PROTEASE FAMILY S10 SERINE CARBOXYPEPTIDASE"/>
    <property type="match status" value="1"/>
</dbReference>
<dbReference type="SUPFAM" id="SSF53474">
    <property type="entry name" value="alpha/beta-Hydrolases"/>
    <property type="match status" value="1"/>
</dbReference>
<keyword evidence="2" id="KW-0732">Signal</keyword>
<dbReference type="InterPro" id="IPR001563">
    <property type="entry name" value="Peptidase_S10"/>
</dbReference>
<evidence type="ECO:0000256" key="1">
    <source>
        <dbReference type="ARBA" id="ARBA00009431"/>
    </source>
</evidence>
<dbReference type="InterPro" id="IPR029058">
    <property type="entry name" value="AB_hydrolase_fold"/>
</dbReference>
<dbReference type="GO" id="GO:0004185">
    <property type="term" value="F:serine-type carboxypeptidase activity"/>
    <property type="evidence" value="ECO:0007669"/>
    <property type="project" value="UniProtKB-UniRule"/>
</dbReference>
<dbReference type="Gene3D" id="3.40.50.1820">
    <property type="entry name" value="alpha/beta hydrolase"/>
    <property type="match status" value="1"/>
</dbReference>
<sequence length="407" mass="43857">MAAMAAMPRRRRRQRGQPLLLALAAGLGLAAARLHPPEVHQEPEEGDARRLIAPNLCADPVRKGRVEFPASLAGRATVDFNQWSGYVNVTSKDYLFYWLVEAAEEPEKKPLLLWTNGGPGCSAMEGATTENGPLSLYKIKESKDLATGQLSTNPYAWNRHANVLYLDQPRYVGNSFGSGPKVLSSVDAGADVVTFLRGFYELFPEYVGRPLLVAGESYGGHYVPAIGAALMAANKASAAAAAAAGKAAGGPEFPLEALVIGNGCVDDAIQDSTDNHVEFLKAAKLIPQDSHPRTLGQARAEVRNTLGYTPNYYDYRLKKQVCSGCYDYDYNMWSHWFLQPEVIKALNICGAAGYDAFAGAAGGCINLPGFDAHDSFDYSAALGQALDAGVRVLFYYGMTDTVTLVQT</sequence>
<accession>A0A7S1XNW1</accession>
<organism evidence="3">
    <name type="scientific">Phaeomonas parva</name>
    <dbReference type="NCBI Taxonomy" id="124430"/>
    <lineage>
        <taxon>Eukaryota</taxon>
        <taxon>Sar</taxon>
        <taxon>Stramenopiles</taxon>
        <taxon>Ochrophyta</taxon>
        <taxon>Pinguiophyceae</taxon>
        <taxon>Pinguiochrysidales</taxon>
        <taxon>Pinguiochrysidaceae</taxon>
        <taxon>Phaeomonas</taxon>
    </lineage>
</organism>
<dbReference type="EMBL" id="HBGJ01011197">
    <property type="protein sequence ID" value="CAD9248645.1"/>
    <property type="molecule type" value="Transcribed_RNA"/>
</dbReference>
<evidence type="ECO:0000313" key="3">
    <source>
        <dbReference type="EMBL" id="CAD9248645.1"/>
    </source>
</evidence>
<dbReference type="GO" id="GO:0006508">
    <property type="term" value="P:proteolysis"/>
    <property type="evidence" value="ECO:0007669"/>
    <property type="project" value="UniProtKB-KW"/>
</dbReference>
<dbReference type="EC" id="3.4.16.-" evidence="2"/>
<dbReference type="PANTHER" id="PTHR11802:SF201">
    <property type="entry name" value="CARBOXYPEPTIDASE"/>
    <property type="match status" value="1"/>
</dbReference>
<comment type="similarity">
    <text evidence="1 2">Belongs to the peptidase S10 family.</text>
</comment>
<feature type="chain" id="PRO_5031611875" description="Carboxypeptidase" evidence="2">
    <location>
        <begin position="33"/>
        <end position="407"/>
    </location>
</feature>
<protein>
    <recommendedName>
        <fullName evidence="2">Carboxypeptidase</fullName>
        <ecNumber evidence="2">3.4.16.-</ecNumber>
    </recommendedName>
</protein>